<proteinExistence type="predicted"/>
<evidence type="ECO:0000256" key="1">
    <source>
        <dbReference type="SAM" id="MobiDB-lite"/>
    </source>
</evidence>
<dbReference type="AlphaFoldDB" id="U1RQ83"/>
<feature type="region of interest" description="Disordered" evidence="1">
    <location>
        <begin position="1"/>
        <end position="40"/>
    </location>
</feature>
<evidence type="ECO:0000313" key="3">
    <source>
        <dbReference type="Proteomes" id="UP000016498"/>
    </source>
</evidence>
<comment type="caution">
    <text evidence="2">The sequence shown here is derived from an EMBL/GenBank/DDBJ whole genome shotgun (WGS) entry which is preliminary data.</text>
</comment>
<dbReference type="Proteomes" id="UP000016498">
    <property type="component" value="Unassembled WGS sequence"/>
</dbReference>
<gene>
    <name evidence="2" type="ORF">HMPREF1549_00491</name>
</gene>
<dbReference type="EMBL" id="AWSD01000046">
    <property type="protein sequence ID" value="ERH21808.1"/>
    <property type="molecule type" value="Genomic_DNA"/>
</dbReference>
<protein>
    <submittedName>
        <fullName evidence="2">Uncharacterized protein</fullName>
    </submittedName>
</protein>
<sequence length="40" mass="4010">MEPRAAKDWGASPGEADVDESSDGLPSAGGIDVIAASSHR</sequence>
<evidence type="ECO:0000313" key="2">
    <source>
        <dbReference type="EMBL" id="ERH21808.1"/>
    </source>
</evidence>
<reference evidence="2 3" key="1">
    <citation type="submission" date="2013-06" db="EMBL/GenBank/DDBJ databases">
        <authorList>
            <person name="Weinstock G."/>
            <person name="Sodergren E."/>
            <person name="Lobos E.A."/>
            <person name="Fulton L."/>
            <person name="Fulton R."/>
            <person name="Courtney L."/>
            <person name="Fronick C."/>
            <person name="O'Laughlin M."/>
            <person name="Godfrey J."/>
            <person name="Wilson R.M."/>
            <person name="Miner T."/>
            <person name="Farmer C."/>
            <person name="Delehaunty K."/>
            <person name="Cordes M."/>
            <person name="Minx P."/>
            <person name="Tomlinson C."/>
            <person name="Chen J."/>
            <person name="Wollam A."/>
            <person name="Pepin K.H."/>
            <person name="Bhonagiri V."/>
            <person name="Zhang X."/>
            <person name="Warren W."/>
            <person name="Mitreva M."/>
            <person name="Mardis E.R."/>
            <person name="Wilson R.K."/>
        </authorList>
    </citation>
    <scope>NUCLEOTIDE SEQUENCE [LARGE SCALE GENOMIC DNA]</scope>
    <source>
        <strain evidence="2 3">F0510</strain>
    </source>
</reference>
<accession>U1RQ83</accession>
<dbReference type="HOGENOM" id="CLU_3283574_0_0_11"/>
<name>U1RQ83_9ACTO</name>
<organism evidence="2 3">
    <name type="scientific">Actinomyces johnsonii F0510</name>
    <dbReference type="NCBI Taxonomy" id="1227262"/>
    <lineage>
        <taxon>Bacteria</taxon>
        <taxon>Bacillati</taxon>
        <taxon>Actinomycetota</taxon>
        <taxon>Actinomycetes</taxon>
        <taxon>Actinomycetales</taxon>
        <taxon>Actinomycetaceae</taxon>
        <taxon>Actinomyces</taxon>
    </lineage>
</organism>